<dbReference type="AlphaFoldDB" id="A0AAN9F706"/>
<gene>
    <name evidence="3" type="ORF">RIF29_22953</name>
</gene>
<dbReference type="GO" id="GO:1990904">
    <property type="term" value="C:ribonucleoprotein complex"/>
    <property type="evidence" value="ECO:0007669"/>
    <property type="project" value="UniProtKB-KW"/>
</dbReference>
<dbReference type="Proteomes" id="UP001372338">
    <property type="component" value="Unassembled WGS sequence"/>
</dbReference>
<sequence>MERESLYFHFIVFLSKLPNSAKRIGITNLCFADDLLLFCKGDIKSVEILMKQFQQFYPLCFLEECRTVFSATSTLILVSLSVA</sequence>
<dbReference type="GO" id="GO:0005840">
    <property type="term" value="C:ribosome"/>
    <property type="evidence" value="ECO:0007669"/>
    <property type="project" value="UniProtKB-KW"/>
</dbReference>
<evidence type="ECO:0000256" key="2">
    <source>
        <dbReference type="ARBA" id="ARBA00023274"/>
    </source>
</evidence>
<reference evidence="3 4" key="1">
    <citation type="submission" date="2024-01" db="EMBL/GenBank/DDBJ databases">
        <title>The genomes of 5 underutilized Papilionoideae crops provide insights into root nodulation and disease resistanc.</title>
        <authorList>
            <person name="Yuan L."/>
        </authorList>
    </citation>
    <scope>NUCLEOTIDE SEQUENCE [LARGE SCALE GENOMIC DNA]</scope>
    <source>
        <strain evidence="3">ZHUSHIDOU_FW_LH</strain>
        <tissue evidence="3">Leaf</tissue>
    </source>
</reference>
<evidence type="ECO:0000256" key="1">
    <source>
        <dbReference type="ARBA" id="ARBA00022980"/>
    </source>
</evidence>
<dbReference type="PROSITE" id="PS00055">
    <property type="entry name" value="RIBOSOMAL_S12"/>
    <property type="match status" value="1"/>
</dbReference>
<dbReference type="EMBL" id="JAYWIO010000004">
    <property type="protein sequence ID" value="KAK7270066.1"/>
    <property type="molecule type" value="Genomic_DNA"/>
</dbReference>
<evidence type="ECO:0008006" key="5">
    <source>
        <dbReference type="Google" id="ProtNLM"/>
    </source>
</evidence>
<proteinExistence type="predicted"/>
<evidence type="ECO:0000313" key="3">
    <source>
        <dbReference type="EMBL" id="KAK7270066.1"/>
    </source>
</evidence>
<comment type="caution">
    <text evidence="3">The sequence shown here is derived from an EMBL/GenBank/DDBJ whole genome shotgun (WGS) entry which is preliminary data.</text>
</comment>
<dbReference type="GO" id="GO:0003735">
    <property type="term" value="F:structural constituent of ribosome"/>
    <property type="evidence" value="ECO:0007669"/>
    <property type="project" value="InterPro"/>
</dbReference>
<name>A0AAN9F706_CROPI</name>
<accession>A0AAN9F706</accession>
<protein>
    <recommendedName>
        <fullName evidence="5">Reverse transcriptase domain-containing protein</fullName>
    </recommendedName>
</protein>
<evidence type="ECO:0000313" key="4">
    <source>
        <dbReference type="Proteomes" id="UP001372338"/>
    </source>
</evidence>
<organism evidence="3 4">
    <name type="scientific">Crotalaria pallida</name>
    <name type="common">Smooth rattlebox</name>
    <name type="synonym">Crotalaria striata</name>
    <dbReference type="NCBI Taxonomy" id="3830"/>
    <lineage>
        <taxon>Eukaryota</taxon>
        <taxon>Viridiplantae</taxon>
        <taxon>Streptophyta</taxon>
        <taxon>Embryophyta</taxon>
        <taxon>Tracheophyta</taxon>
        <taxon>Spermatophyta</taxon>
        <taxon>Magnoliopsida</taxon>
        <taxon>eudicotyledons</taxon>
        <taxon>Gunneridae</taxon>
        <taxon>Pentapetalae</taxon>
        <taxon>rosids</taxon>
        <taxon>fabids</taxon>
        <taxon>Fabales</taxon>
        <taxon>Fabaceae</taxon>
        <taxon>Papilionoideae</taxon>
        <taxon>50 kb inversion clade</taxon>
        <taxon>genistoids sensu lato</taxon>
        <taxon>core genistoids</taxon>
        <taxon>Crotalarieae</taxon>
        <taxon>Crotalaria</taxon>
    </lineage>
</organism>
<keyword evidence="1" id="KW-0689">Ribosomal protein</keyword>
<dbReference type="GO" id="GO:0006412">
    <property type="term" value="P:translation"/>
    <property type="evidence" value="ECO:0007669"/>
    <property type="project" value="InterPro"/>
</dbReference>
<keyword evidence="4" id="KW-1185">Reference proteome</keyword>
<dbReference type="InterPro" id="IPR006032">
    <property type="entry name" value="Ribosomal_uS12"/>
</dbReference>
<keyword evidence="2" id="KW-0687">Ribonucleoprotein</keyword>